<evidence type="ECO:0000313" key="4">
    <source>
        <dbReference type="EMBL" id="SEV84012.1"/>
    </source>
</evidence>
<dbReference type="EMBL" id="FOJI01000001">
    <property type="protein sequence ID" value="SEV84012.1"/>
    <property type="molecule type" value="Genomic_DNA"/>
</dbReference>
<proteinExistence type="predicted"/>
<keyword evidence="2" id="KW-0472">Membrane</keyword>
<gene>
    <name evidence="4" type="ORF">SAMN05421659_101245</name>
</gene>
<organism evidence="4 5">
    <name type="scientific">[Clostridium] fimetarium</name>
    <dbReference type="NCBI Taxonomy" id="99656"/>
    <lineage>
        <taxon>Bacteria</taxon>
        <taxon>Bacillati</taxon>
        <taxon>Bacillota</taxon>
        <taxon>Clostridia</taxon>
        <taxon>Lachnospirales</taxon>
        <taxon>Lachnospiraceae</taxon>
    </lineage>
</organism>
<sequence length="204" mass="21876">MEKNKVVQNQKSKGNKTNQTNRPMKLLIGSGLAVIVLVGIVLVAIGKNNKQQTYNAQPNSTQVQLASNNVQSGASSTQGQLAANGDLVIPLSGITEKASFYQYNVNGTKLEVIAIKAADGSIRTAFNTCQVCYSSGKGYYVQQGDNLVCQNCGNRFKADQVEVSKGGCNPVPIFDADKTVDGTNITIAKSFLEKSKTMFAKWKS</sequence>
<name>A0A1I0M6V5_9FIRM</name>
<dbReference type="STRING" id="99656.SAMN05421659_101245"/>
<reference evidence="4 5" key="1">
    <citation type="submission" date="2016-10" db="EMBL/GenBank/DDBJ databases">
        <authorList>
            <person name="de Groot N.N."/>
        </authorList>
    </citation>
    <scope>NUCLEOTIDE SEQUENCE [LARGE SCALE GENOMIC DNA]</scope>
    <source>
        <strain evidence="4 5">DSM 9179</strain>
    </source>
</reference>
<accession>A0A1I0M6V5</accession>
<evidence type="ECO:0000256" key="2">
    <source>
        <dbReference type="SAM" id="Phobius"/>
    </source>
</evidence>
<dbReference type="AlphaFoldDB" id="A0A1I0M6V5"/>
<feature type="region of interest" description="Disordered" evidence="1">
    <location>
        <begin position="1"/>
        <end position="22"/>
    </location>
</feature>
<keyword evidence="2" id="KW-1133">Transmembrane helix</keyword>
<evidence type="ECO:0000259" key="3">
    <source>
        <dbReference type="Pfam" id="PF10080"/>
    </source>
</evidence>
<dbReference type="InterPro" id="IPR018758">
    <property type="entry name" value="FtrD-like"/>
</dbReference>
<feature type="transmembrane region" description="Helical" evidence="2">
    <location>
        <begin position="26"/>
        <end position="45"/>
    </location>
</feature>
<protein>
    <submittedName>
        <fullName evidence="4">Predicted membrane protein</fullName>
    </submittedName>
</protein>
<evidence type="ECO:0000256" key="1">
    <source>
        <dbReference type="SAM" id="MobiDB-lite"/>
    </source>
</evidence>
<feature type="domain" description="Membrane iron-sulfur containing protein FtrD-like" evidence="3">
    <location>
        <begin position="96"/>
        <end position="199"/>
    </location>
</feature>
<evidence type="ECO:0000313" key="5">
    <source>
        <dbReference type="Proteomes" id="UP000199701"/>
    </source>
</evidence>
<dbReference type="Proteomes" id="UP000199701">
    <property type="component" value="Unassembled WGS sequence"/>
</dbReference>
<keyword evidence="5" id="KW-1185">Reference proteome</keyword>
<dbReference type="Pfam" id="PF10080">
    <property type="entry name" value="FtrD-like"/>
    <property type="match status" value="1"/>
</dbReference>
<dbReference type="RefSeq" id="WP_242940929.1">
    <property type="nucleotide sequence ID" value="NZ_FOJI01000001.1"/>
</dbReference>
<keyword evidence="2" id="KW-0812">Transmembrane</keyword>